<dbReference type="EMBL" id="FORX01000001">
    <property type="protein sequence ID" value="SFJ12475.1"/>
    <property type="molecule type" value="Genomic_DNA"/>
</dbReference>
<evidence type="ECO:0000259" key="1">
    <source>
        <dbReference type="Pfam" id="PF03358"/>
    </source>
</evidence>
<dbReference type="PANTHER" id="PTHR43741">
    <property type="entry name" value="FMN-DEPENDENT NADH-AZOREDUCTASE 1"/>
    <property type="match status" value="1"/>
</dbReference>
<evidence type="ECO:0000313" key="2">
    <source>
        <dbReference type="EMBL" id="SFJ12475.1"/>
    </source>
</evidence>
<dbReference type="RefSeq" id="WP_092372432.1">
    <property type="nucleotide sequence ID" value="NZ_FORX01000001.1"/>
</dbReference>
<feature type="domain" description="NADPH-dependent FMN reductase-like" evidence="1">
    <location>
        <begin position="7"/>
        <end position="105"/>
    </location>
</feature>
<proteinExistence type="predicted"/>
<dbReference type="SUPFAM" id="SSF52218">
    <property type="entry name" value="Flavoproteins"/>
    <property type="match status" value="1"/>
</dbReference>
<dbReference type="InterPro" id="IPR005025">
    <property type="entry name" value="FMN_Rdtase-like_dom"/>
</dbReference>
<reference evidence="3" key="1">
    <citation type="submission" date="2016-10" db="EMBL/GenBank/DDBJ databases">
        <authorList>
            <person name="Varghese N."/>
            <person name="Submissions S."/>
        </authorList>
    </citation>
    <scope>NUCLEOTIDE SEQUENCE [LARGE SCALE GENOMIC DNA]</scope>
    <source>
        <strain evidence="3">DSM 5918</strain>
    </source>
</reference>
<dbReference type="InterPro" id="IPR050104">
    <property type="entry name" value="FMN-dep_NADH:Q_OxRdtase_AzoR1"/>
</dbReference>
<organism evidence="2 3">
    <name type="scientific">Desulfomicrobium apsheronum</name>
    <dbReference type="NCBI Taxonomy" id="52560"/>
    <lineage>
        <taxon>Bacteria</taxon>
        <taxon>Pseudomonadati</taxon>
        <taxon>Thermodesulfobacteriota</taxon>
        <taxon>Desulfovibrionia</taxon>
        <taxon>Desulfovibrionales</taxon>
        <taxon>Desulfomicrobiaceae</taxon>
        <taxon>Desulfomicrobium</taxon>
    </lineage>
</organism>
<sequence>MTEPLIMSMSPRAGGNSDHAAALFARSLDQPPRPVFLRDHRMEPCTGCGFCSEDGLCRIGPDGAEELFSRLDHASGLVLTAPVYFYHLPSQAKAWIDRSQSRYMARQNGLRVPKAERRAYVVLVAGRTRGENLFTGIMPTLRYFLQIFDYRIEKTLFLRGLDGADDFSRDRAAEDAVRDLAGSSGW</sequence>
<accession>A0A1I3NT67</accession>
<dbReference type="Proteomes" id="UP000198635">
    <property type="component" value="Unassembled WGS sequence"/>
</dbReference>
<dbReference type="Pfam" id="PF03358">
    <property type="entry name" value="FMN_red"/>
    <property type="match status" value="1"/>
</dbReference>
<evidence type="ECO:0000313" key="3">
    <source>
        <dbReference type="Proteomes" id="UP000198635"/>
    </source>
</evidence>
<dbReference type="InterPro" id="IPR029039">
    <property type="entry name" value="Flavoprotein-like_sf"/>
</dbReference>
<dbReference type="Gene3D" id="3.40.50.360">
    <property type="match status" value="1"/>
</dbReference>
<dbReference type="OrthoDB" id="9805976at2"/>
<name>A0A1I3NT67_9BACT</name>
<keyword evidence="3" id="KW-1185">Reference proteome</keyword>
<protein>
    <submittedName>
        <fullName evidence="2">NADPH-dependent FMN reductase</fullName>
    </submittedName>
</protein>
<dbReference type="GO" id="GO:0016491">
    <property type="term" value="F:oxidoreductase activity"/>
    <property type="evidence" value="ECO:0007669"/>
    <property type="project" value="InterPro"/>
</dbReference>
<dbReference type="STRING" id="52560.SAMN04488082_101384"/>
<dbReference type="PANTHER" id="PTHR43741:SF4">
    <property type="entry name" value="FMN-DEPENDENT NADH:QUINONE OXIDOREDUCTASE"/>
    <property type="match status" value="1"/>
</dbReference>
<dbReference type="AlphaFoldDB" id="A0A1I3NT67"/>
<gene>
    <name evidence="2" type="ORF">SAMN04488082_101384</name>
</gene>